<comment type="caution">
    <text evidence="3">The sequence shown here is derived from an EMBL/GenBank/DDBJ whole genome shotgun (WGS) entry which is preliminary data.</text>
</comment>
<dbReference type="AlphaFoldDB" id="A0A4R6VNV7"/>
<dbReference type="Proteomes" id="UP000295391">
    <property type="component" value="Unassembled WGS sequence"/>
</dbReference>
<dbReference type="InterPro" id="IPR045179">
    <property type="entry name" value="YgfZ/GcvT"/>
</dbReference>
<evidence type="ECO:0000313" key="4">
    <source>
        <dbReference type="Proteomes" id="UP000295391"/>
    </source>
</evidence>
<dbReference type="Gene3D" id="3.30.1360.120">
    <property type="entry name" value="Probable tRNA modification gtpase trme, domain 1"/>
    <property type="match status" value="2"/>
</dbReference>
<dbReference type="InterPro" id="IPR017703">
    <property type="entry name" value="YgfZ/GCV_T_CS"/>
</dbReference>
<accession>A0A4R6VNV7</accession>
<gene>
    <name evidence="3" type="ORF">ATL17_1902</name>
</gene>
<dbReference type="EMBL" id="SNYR01000002">
    <property type="protein sequence ID" value="TDQ63893.1"/>
    <property type="molecule type" value="Genomic_DNA"/>
</dbReference>
<evidence type="ECO:0000259" key="2">
    <source>
        <dbReference type="Pfam" id="PF25455"/>
    </source>
</evidence>
<dbReference type="OrthoDB" id="9796287at2"/>
<keyword evidence="1" id="KW-0809">Transit peptide</keyword>
<sequence>MPTIFKLDRKLISFSGKDAEKLLHDTLTANVRALEEKTCQWFALLSPQGKIMFEGQIFRKEDTFYADLDSALVDDFFKRMRLYKMRADVEMTQLGDEMVVGWSSEPTDDAFKDIRPGMGFRHYAPAEEFSSWADGTSAYTQTRFENGIAACPADFEPNSLFAHDIGMDLLPGAIDFKKGCYIGQEVVSRMQHRGTARKRVMQVTAEQPLEAPTTIEVDEKKVGDMLNVSGTVGLALVRTDKAKLGDTFLHGGQPIQLAAPNWASYDLSDS</sequence>
<evidence type="ECO:0000256" key="1">
    <source>
        <dbReference type="ARBA" id="ARBA00022946"/>
    </source>
</evidence>
<reference evidence="3 4" key="1">
    <citation type="submission" date="2019-03" db="EMBL/GenBank/DDBJ databases">
        <title>Genomic Encyclopedia of Type Strains, Phase III (KMG-III): the genomes of soil and plant-associated and newly described type strains.</title>
        <authorList>
            <person name="Whitman W."/>
        </authorList>
    </citation>
    <scope>NUCLEOTIDE SEQUENCE [LARGE SCALE GENOMIC DNA]</scope>
    <source>
        <strain evidence="3 4">CGMCC 1.7002</strain>
    </source>
</reference>
<dbReference type="RefSeq" id="WP_133572543.1">
    <property type="nucleotide sequence ID" value="NZ_SNYR01000002.1"/>
</dbReference>
<keyword evidence="4" id="KW-1185">Reference proteome</keyword>
<name>A0A4R6VNV7_9HYPH</name>
<dbReference type="GO" id="GO:0016226">
    <property type="term" value="P:iron-sulfur cluster assembly"/>
    <property type="evidence" value="ECO:0007669"/>
    <property type="project" value="TreeGrafter"/>
</dbReference>
<evidence type="ECO:0000313" key="3">
    <source>
        <dbReference type="EMBL" id="TDQ63893.1"/>
    </source>
</evidence>
<dbReference type="Pfam" id="PF25455">
    <property type="entry name" value="Beta-barrel_CAF17_C"/>
    <property type="match status" value="1"/>
</dbReference>
<protein>
    <recommendedName>
        <fullName evidence="2">CAF17 C-terminal domain-containing protein</fullName>
    </recommendedName>
</protein>
<dbReference type="SUPFAM" id="SSF103025">
    <property type="entry name" value="Folate-binding domain"/>
    <property type="match status" value="1"/>
</dbReference>
<dbReference type="InterPro" id="IPR057460">
    <property type="entry name" value="CAF17_C"/>
</dbReference>
<dbReference type="InterPro" id="IPR027266">
    <property type="entry name" value="TrmE/GcvT-like"/>
</dbReference>
<dbReference type="NCBIfam" id="TIGR03317">
    <property type="entry name" value="ygfZ_signature"/>
    <property type="match status" value="1"/>
</dbReference>
<dbReference type="PANTHER" id="PTHR22602:SF0">
    <property type="entry name" value="TRANSFERASE CAF17, MITOCHONDRIAL-RELATED"/>
    <property type="match status" value="1"/>
</dbReference>
<proteinExistence type="predicted"/>
<feature type="domain" description="CAF17 C-terminal" evidence="2">
    <location>
        <begin position="197"/>
        <end position="264"/>
    </location>
</feature>
<dbReference type="PANTHER" id="PTHR22602">
    <property type="entry name" value="TRANSFERASE CAF17, MITOCHONDRIAL-RELATED"/>
    <property type="match status" value="1"/>
</dbReference>
<organism evidence="3 4">
    <name type="scientific">Maritalea mobilis</name>
    <dbReference type="NCBI Taxonomy" id="483324"/>
    <lineage>
        <taxon>Bacteria</taxon>
        <taxon>Pseudomonadati</taxon>
        <taxon>Pseudomonadota</taxon>
        <taxon>Alphaproteobacteria</taxon>
        <taxon>Hyphomicrobiales</taxon>
        <taxon>Devosiaceae</taxon>
        <taxon>Maritalea</taxon>
    </lineage>
</organism>